<dbReference type="FunFam" id="3.40.50.1000:FF:000083">
    <property type="entry name" value="Sodium/potassium-transporting ATPase subunit alpha"/>
    <property type="match status" value="1"/>
</dbReference>
<keyword evidence="5" id="KW-0547">Nucleotide-binding</keyword>
<evidence type="ECO:0000256" key="9">
    <source>
        <dbReference type="ARBA" id="ARBA00023136"/>
    </source>
</evidence>
<dbReference type="GO" id="GO:0036376">
    <property type="term" value="P:sodium ion export across plasma membrane"/>
    <property type="evidence" value="ECO:0007669"/>
    <property type="project" value="TreeGrafter"/>
</dbReference>
<dbReference type="GO" id="GO:0005886">
    <property type="term" value="C:plasma membrane"/>
    <property type="evidence" value="ECO:0007669"/>
    <property type="project" value="UniProtKB-SubCell"/>
</dbReference>
<evidence type="ECO:0000313" key="15">
    <source>
        <dbReference type="EMBL" id="CAD7631772.1"/>
    </source>
</evidence>
<keyword evidence="16" id="KW-1185">Reference proteome</keyword>
<dbReference type="GO" id="GO:0030007">
    <property type="term" value="P:intracellular potassium ion homeostasis"/>
    <property type="evidence" value="ECO:0007669"/>
    <property type="project" value="TreeGrafter"/>
</dbReference>
<dbReference type="InterPro" id="IPR044492">
    <property type="entry name" value="P_typ_ATPase_HD_dom"/>
</dbReference>
<dbReference type="InterPro" id="IPR023299">
    <property type="entry name" value="ATPase_P-typ_cyto_dom_N"/>
</dbReference>
<dbReference type="AlphaFoldDB" id="A0A7R9KYI5"/>
<dbReference type="Pfam" id="PF00690">
    <property type="entry name" value="Cation_ATPase_N"/>
    <property type="match status" value="1"/>
</dbReference>
<dbReference type="FunFam" id="2.70.150.10:FF:000003">
    <property type="entry name" value="Sodium/potassium-transporting ATPase subunit alpha"/>
    <property type="match status" value="1"/>
</dbReference>
<dbReference type="SMART" id="SM00831">
    <property type="entry name" value="Cation_ATPase_N"/>
    <property type="match status" value="1"/>
</dbReference>
<feature type="transmembrane region" description="Helical" evidence="13">
    <location>
        <begin position="175"/>
        <end position="196"/>
    </location>
</feature>
<evidence type="ECO:0000256" key="5">
    <source>
        <dbReference type="ARBA" id="ARBA00022741"/>
    </source>
</evidence>
<feature type="transmembrane region" description="Helical" evidence="13">
    <location>
        <begin position="338"/>
        <end position="361"/>
    </location>
</feature>
<dbReference type="SUPFAM" id="SSF81653">
    <property type="entry name" value="Calcium ATPase, transduction domain A"/>
    <property type="match status" value="1"/>
</dbReference>
<dbReference type="Gene3D" id="2.70.150.10">
    <property type="entry name" value="Calcium-transporting ATPase, cytoplasmic transduction domain A"/>
    <property type="match status" value="1"/>
</dbReference>
<evidence type="ECO:0000313" key="16">
    <source>
        <dbReference type="Proteomes" id="UP000759131"/>
    </source>
</evidence>
<dbReference type="GO" id="GO:0005391">
    <property type="term" value="F:P-type sodium:potassium-exchanging transporter activity"/>
    <property type="evidence" value="ECO:0007669"/>
    <property type="project" value="UniProtKB-EC"/>
</dbReference>
<dbReference type="Gene3D" id="4.10.6.10">
    <property type="entry name" value="Fusion Protein Of Alpha-na,k-atpase With Glutathione S-transferase, Domain 3"/>
    <property type="match status" value="1"/>
</dbReference>
<keyword evidence="3" id="KW-0630">Potassium</keyword>
<dbReference type="NCBIfam" id="TIGR01494">
    <property type="entry name" value="ATPase_P-type"/>
    <property type="match status" value="2"/>
</dbReference>
<dbReference type="InterPro" id="IPR036412">
    <property type="entry name" value="HAD-like_sf"/>
</dbReference>
<dbReference type="EMBL" id="OC864535">
    <property type="protein sequence ID" value="CAD7631772.1"/>
    <property type="molecule type" value="Genomic_DNA"/>
</dbReference>
<dbReference type="SFLD" id="SFLDF00027">
    <property type="entry name" value="p-type_atpase"/>
    <property type="match status" value="1"/>
</dbReference>
<dbReference type="InterPro" id="IPR004014">
    <property type="entry name" value="ATPase_P-typ_cation-transptr_N"/>
</dbReference>
<evidence type="ECO:0000256" key="6">
    <source>
        <dbReference type="ARBA" id="ARBA00022840"/>
    </source>
</evidence>
<dbReference type="GO" id="GO:0016887">
    <property type="term" value="F:ATP hydrolysis activity"/>
    <property type="evidence" value="ECO:0007669"/>
    <property type="project" value="InterPro"/>
</dbReference>
<dbReference type="Gene3D" id="3.40.1110.10">
    <property type="entry name" value="Calcium-transporting ATPase, cytoplasmic domain N"/>
    <property type="match status" value="1"/>
</dbReference>
<keyword evidence="3" id="KW-0740">Sodium/potassium transport</keyword>
<evidence type="ECO:0000256" key="13">
    <source>
        <dbReference type="SAM" id="Phobius"/>
    </source>
</evidence>
<evidence type="ECO:0000256" key="7">
    <source>
        <dbReference type="ARBA" id="ARBA00022967"/>
    </source>
</evidence>
<dbReference type="OrthoDB" id="6499882at2759"/>
<dbReference type="SUPFAM" id="SSF81665">
    <property type="entry name" value="Calcium ATPase, transmembrane domain M"/>
    <property type="match status" value="1"/>
</dbReference>
<dbReference type="SFLD" id="SFLDS00003">
    <property type="entry name" value="Haloacid_Dehalogenase"/>
    <property type="match status" value="1"/>
</dbReference>
<dbReference type="GO" id="GO:0005524">
    <property type="term" value="F:ATP binding"/>
    <property type="evidence" value="ECO:0007669"/>
    <property type="project" value="UniProtKB-KW"/>
</dbReference>
<dbReference type="SUPFAM" id="SSF81660">
    <property type="entry name" value="Metal cation-transporting ATPase, ATP-binding domain N"/>
    <property type="match status" value="1"/>
</dbReference>
<proteinExistence type="predicted"/>
<keyword evidence="9 13" id="KW-0472">Membrane</keyword>
<evidence type="ECO:0000256" key="12">
    <source>
        <dbReference type="ARBA" id="ARBA00039096"/>
    </source>
</evidence>
<dbReference type="Pfam" id="PF00122">
    <property type="entry name" value="E1-E2_ATPase"/>
    <property type="match status" value="1"/>
</dbReference>
<evidence type="ECO:0000259" key="14">
    <source>
        <dbReference type="SMART" id="SM00831"/>
    </source>
</evidence>
<evidence type="ECO:0000256" key="2">
    <source>
        <dbReference type="ARBA" id="ARBA00022475"/>
    </source>
</evidence>
<dbReference type="PRINTS" id="PR00119">
    <property type="entry name" value="CATATPASE"/>
</dbReference>
<keyword evidence="4 13" id="KW-0812">Transmembrane</keyword>
<dbReference type="SFLD" id="SFLDG00002">
    <property type="entry name" value="C1.7:_P-type_atpase_like"/>
    <property type="match status" value="1"/>
</dbReference>
<organism evidence="15">
    <name type="scientific">Medioppia subpectinata</name>
    <dbReference type="NCBI Taxonomy" id="1979941"/>
    <lineage>
        <taxon>Eukaryota</taxon>
        <taxon>Metazoa</taxon>
        <taxon>Ecdysozoa</taxon>
        <taxon>Arthropoda</taxon>
        <taxon>Chelicerata</taxon>
        <taxon>Arachnida</taxon>
        <taxon>Acari</taxon>
        <taxon>Acariformes</taxon>
        <taxon>Sarcoptiformes</taxon>
        <taxon>Oribatida</taxon>
        <taxon>Brachypylina</taxon>
        <taxon>Oppioidea</taxon>
        <taxon>Oppiidae</taxon>
        <taxon>Medioppia</taxon>
    </lineage>
</organism>
<dbReference type="InterPro" id="IPR023214">
    <property type="entry name" value="HAD_sf"/>
</dbReference>
<keyword evidence="2" id="KW-1003">Cell membrane</keyword>
<gene>
    <name evidence="15" type="ORF">OSB1V03_LOCUS12181</name>
</gene>
<dbReference type="PANTHER" id="PTHR43294">
    <property type="entry name" value="SODIUM/POTASSIUM-TRANSPORTING ATPASE SUBUNIT ALPHA"/>
    <property type="match status" value="1"/>
</dbReference>
<keyword evidence="3" id="KW-0633">Potassium transport</keyword>
<evidence type="ECO:0000256" key="4">
    <source>
        <dbReference type="ARBA" id="ARBA00022692"/>
    </source>
</evidence>
<dbReference type="GO" id="GO:1902600">
    <property type="term" value="P:proton transmembrane transport"/>
    <property type="evidence" value="ECO:0007669"/>
    <property type="project" value="TreeGrafter"/>
</dbReference>
<dbReference type="GO" id="GO:0006883">
    <property type="term" value="P:intracellular sodium ion homeostasis"/>
    <property type="evidence" value="ECO:0007669"/>
    <property type="project" value="TreeGrafter"/>
</dbReference>
<dbReference type="PRINTS" id="PR00121">
    <property type="entry name" value="NAKATPASE"/>
</dbReference>
<feature type="domain" description="Cation-transporting P-type ATPase N-terminal" evidence="14">
    <location>
        <begin position="71"/>
        <end position="145"/>
    </location>
</feature>
<dbReference type="PANTHER" id="PTHR43294:SF21">
    <property type="entry name" value="CATION TRANSPORTING ATPASE"/>
    <property type="match status" value="1"/>
</dbReference>
<keyword evidence="6" id="KW-0067">ATP-binding</keyword>
<keyword evidence="7" id="KW-1278">Translocase</keyword>
<evidence type="ECO:0000256" key="1">
    <source>
        <dbReference type="ARBA" id="ARBA00004651"/>
    </source>
</evidence>
<sequence length="810" mass="89469">MSRSCTLTITQKSDKYPEELNTNNLPNDDLSTIKKGFYIEFPKVFLTFRKYFSKKKTEETNLDIAKNVKITEHLLTLDELCDKFQTHLENGLSETEADVRLRRDGPNAFTPPKQTSHWVLFLREMTSGFALLLWFASIASFVSYGIEKTIQDVSEYIVLKNCNMHYNTIFDHVGYLLYLGVVLALVVLITGTFSYYQQASSSDVFASFKNMIPPQTCVIRDGQKKSLPAEDIVAGDLVYCKSGDRVPADIRIVRCEGMKVDNSSLTGESDPLSRSPDIGHNAALEAKNLAFFSTNCVDGSGYGVAIATGDNTVMGSIAKLVSNIKNEKTPIAQEVSRFVKIITVIAVLSGVIFFGIAFGFGATFFKAFIFMIGITVGNVPEGLLPALTVALTMTAKRLAAKNCLVKNLESVETLGSTSTICTDKTGTLTQNRMTVEHCYLADQVLKVSHDRPEVAEQMSPLAECWQAYSRCCQLCSRAEFVDPTDTNADNIMTRQCSGDASETAILRFMESTIGSVGEYRRQYPKVAERPFSSSYKYQFSIHKNPTPGADGTEGNFFLVMKGAPERILQMCGSHIAPDGQTVSIDEEFVFGFEETYRDLGSQGLRVLALCDYEFTQFPANHRFNLDEEMGFELKNLRFVGLVAMIDPPRPTVPDAVRKCRSAGIKVIMVTGDHPITAQAIAKSVCIFSHSHRRSTRISILATDGQIRNNTASIVVPGEDLLEMTDPELREVLNDYQEIVFARTSPQQKLRIVENCQYLGQIVAVTGDGVNDSPALKKANIGIAMAGIISVPKQINNTVTVPMARGKPNMT</sequence>
<dbReference type="PROSITE" id="PS00154">
    <property type="entry name" value="ATPASE_E1_E2"/>
    <property type="match status" value="1"/>
</dbReference>
<comment type="subunit">
    <text evidence="11">The sodium/potassium-transporting ATPase is composed of a catalytic alpha subunit, an auxiliary non-catalytic beta subunit and an additional regulatory subunit.</text>
</comment>
<dbReference type="InterPro" id="IPR050510">
    <property type="entry name" value="Cation_transp_ATPase_P-type"/>
</dbReference>
<reference evidence="15" key="1">
    <citation type="submission" date="2020-11" db="EMBL/GenBank/DDBJ databases">
        <authorList>
            <person name="Tran Van P."/>
        </authorList>
    </citation>
    <scope>NUCLEOTIDE SEQUENCE</scope>
</reference>
<keyword evidence="3" id="KW-0915">Sodium</keyword>
<dbReference type="Proteomes" id="UP000759131">
    <property type="component" value="Unassembled WGS sequence"/>
</dbReference>
<evidence type="ECO:0000256" key="3">
    <source>
        <dbReference type="ARBA" id="ARBA00022607"/>
    </source>
</evidence>
<feature type="transmembrane region" description="Helical" evidence="13">
    <location>
        <begin position="128"/>
        <end position="146"/>
    </location>
</feature>
<dbReference type="InterPro" id="IPR059000">
    <property type="entry name" value="ATPase_P-type_domA"/>
</dbReference>
<dbReference type="InterPro" id="IPR001757">
    <property type="entry name" value="P_typ_ATPase"/>
</dbReference>
<keyword evidence="3" id="KW-0813">Transport</keyword>
<name>A0A7R9KYI5_9ACAR</name>
<comment type="function">
    <text evidence="10">This is the catalytic component of the active enzyme, which catalyzes the hydrolysis of ATP coupled with the exchange of sodium and potassium ions across the plasma membrane. This action creates the electrochemical gradient of sodium and potassium ions, providing the energy for active transport of various nutrients.</text>
</comment>
<dbReference type="InterPro" id="IPR008250">
    <property type="entry name" value="ATPase_P-typ_transduc_dom_A_sf"/>
</dbReference>
<evidence type="ECO:0000256" key="11">
    <source>
        <dbReference type="ARBA" id="ARBA00038795"/>
    </source>
</evidence>
<keyword evidence="3" id="KW-0739">Sodium transport</keyword>
<keyword evidence="8 13" id="KW-1133">Transmembrane helix</keyword>
<evidence type="ECO:0000256" key="10">
    <source>
        <dbReference type="ARBA" id="ARBA00037422"/>
    </source>
</evidence>
<dbReference type="EMBL" id="CAJPIZ010009960">
    <property type="protein sequence ID" value="CAG2112202.1"/>
    <property type="molecule type" value="Genomic_DNA"/>
</dbReference>
<dbReference type="Gene3D" id="3.40.50.1000">
    <property type="entry name" value="HAD superfamily/HAD-like"/>
    <property type="match status" value="1"/>
</dbReference>
<dbReference type="Gene3D" id="1.20.1110.10">
    <property type="entry name" value="Calcium-transporting ATPase, transmembrane domain"/>
    <property type="match status" value="1"/>
</dbReference>
<comment type="subcellular location">
    <subcellularLocation>
        <location evidence="1">Cell membrane</location>
        <topology evidence="1">Multi-pass membrane protein</topology>
    </subcellularLocation>
</comment>
<dbReference type="GO" id="GO:1990573">
    <property type="term" value="P:potassium ion import across plasma membrane"/>
    <property type="evidence" value="ECO:0007669"/>
    <property type="project" value="TreeGrafter"/>
</dbReference>
<protein>
    <recommendedName>
        <fullName evidence="12">Na(+)/K(+)-exchanging ATPase</fullName>
        <ecNumber evidence="12">7.2.2.13</ecNumber>
    </recommendedName>
</protein>
<dbReference type="InterPro" id="IPR023298">
    <property type="entry name" value="ATPase_P-typ_TM_dom_sf"/>
</dbReference>
<dbReference type="InterPro" id="IPR018303">
    <property type="entry name" value="ATPase_P-typ_P_site"/>
</dbReference>
<keyword evidence="3" id="KW-0406">Ion transport</keyword>
<dbReference type="EC" id="7.2.2.13" evidence="12"/>
<dbReference type="Pfam" id="PF13246">
    <property type="entry name" value="Cation_ATPase"/>
    <property type="match status" value="1"/>
</dbReference>
<dbReference type="SUPFAM" id="SSF56784">
    <property type="entry name" value="HAD-like"/>
    <property type="match status" value="1"/>
</dbReference>
<evidence type="ECO:0000256" key="8">
    <source>
        <dbReference type="ARBA" id="ARBA00022989"/>
    </source>
</evidence>
<accession>A0A7R9KYI5</accession>